<dbReference type="GO" id="GO:0004386">
    <property type="term" value="F:helicase activity"/>
    <property type="evidence" value="ECO:0007669"/>
    <property type="project" value="UniProtKB-KW"/>
</dbReference>
<comment type="caution">
    <text evidence="2">The sequence shown here is derived from an EMBL/GenBank/DDBJ whole genome shotgun (WGS) entry which is preliminary data.</text>
</comment>
<reference evidence="2 3" key="1">
    <citation type="submission" date="2017-03" db="EMBL/GenBank/DDBJ databases">
        <title>An alternative strategy for trypanosome survival in the mammalian bloodstream revealed through genome and transcriptome analysis of the ubiquitous bovine parasite Trypanosoma (Megatrypanum) theileri.</title>
        <authorList>
            <person name="Kelly S."/>
            <person name="Ivens A."/>
            <person name="Mott A."/>
            <person name="O'Neill E."/>
            <person name="Emms D."/>
            <person name="Macleod O."/>
            <person name="Voorheis P."/>
            <person name="Matthews J."/>
            <person name="Matthews K."/>
            <person name="Carrington M."/>
        </authorList>
    </citation>
    <scope>NUCLEOTIDE SEQUENCE [LARGE SCALE GENOMIC DNA]</scope>
    <source>
        <strain evidence="2">Edinburgh</strain>
    </source>
</reference>
<evidence type="ECO:0000256" key="1">
    <source>
        <dbReference type="SAM" id="MobiDB-lite"/>
    </source>
</evidence>
<name>A0A1X0NR75_9TRYP</name>
<keyword evidence="2" id="KW-0547">Nucleotide-binding</keyword>
<dbReference type="Proteomes" id="UP000192257">
    <property type="component" value="Unassembled WGS sequence"/>
</dbReference>
<keyword evidence="2" id="KW-0067">ATP-binding</keyword>
<keyword evidence="2" id="KW-0347">Helicase</keyword>
<feature type="compositionally biased region" description="Polar residues" evidence="1">
    <location>
        <begin position="235"/>
        <end position="247"/>
    </location>
</feature>
<dbReference type="GeneID" id="39987206"/>
<keyword evidence="3" id="KW-1185">Reference proteome</keyword>
<accession>A0A1X0NR75</accession>
<evidence type="ECO:0000313" key="3">
    <source>
        <dbReference type="Proteomes" id="UP000192257"/>
    </source>
</evidence>
<evidence type="ECO:0000313" key="2">
    <source>
        <dbReference type="EMBL" id="ORC87215.1"/>
    </source>
</evidence>
<dbReference type="RefSeq" id="XP_028881281.1">
    <property type="nucleotide sequence ID" value="XM_029027426.1"/>
</dbReference>
<gene>
    <name evidence="2" type="ORF">TM35_000231860</name>
</gene>
<feature type="region of interest" description="Disordered" evidence="1">
    <location>
        <begin position="218"/>
        <end position="274"/>
    </location>
</feature>
<protein>
    <submittedName>
        <fullName evidence="2">Helicase-like protein</fullName>
    </submittedName>
</protein>
<proteinExistence type="predicted"/>
<dbReference type="VEuPathDB" id="TriTrypDB:TM35_000231860"/>
<organism evidence="2 3">
    <name type="scientific">Trypanosoma theileri</name>
    <dbReference type="NCBI Taxonomy" id="67003"/>
    <lineage>
        <taxon>Eukaryota</taxon>
        <taxon>Discoba</taxon>
        <taxon>Euglenozoa</taxon>
        <taxon>Kinetoplastea</taxon>
        <taxon>Metakinetoplastina</taxon>
        <taxon>Trypanosomatida</taxon>
        <taxon>Trypanosomatidae</taxon>
        <taxon>Trypanosoma</taxon>
    </lineage>
</organism>
<dbReference type="EMBL" id="NBCO01000023">
    <property type="protein sequence ID" value="ORC87215.1"/>
    <property type="molecule type" value="Genomic_DNA"/>
</dbReference>
<keyword evidence="2" id="KW-0378">Hydrolase</keyword>
<dbReference type="OrthoDB" id="10413125at2759"/>
<dbReference type="AlphaFoldDB" id="A0A1X0NR75"/>
<feature type="non-terminal residue" evidence="2">
    <location>
        <position position="274"/>
    </location>
</feature>
<sequence>MALIPYSFEQWEQLGRSLESHVRQHGPTTVSFAVVNGDSVTRCEARATCSDRGLVLEDGGTWKVWYDSSFFNRVADMHTPEVPHFEAQFLVPLLSAIKNVGWEQGVLAAQRDAFNREYAQASADFQQKWALLERQAAAEQHRTAAMAEQEELLRQRVVQFQQQCTAFEEYRNKAAQDLEQMHREVTAKQEMLTELMAKLKKETQDVPQTQPKMADRWVDPMEDSPLRQKTRPQVAKTTAFTHGAPTSTGGGGNLPPPPRATHFIDEEGEDNNGV</sequence>